<comment type="similarity">
    <text evidence="2">Belongs to the cytochrome P450 family.</text>
</comment>
<gene>
    <name evidence="3" type="ORF">CURHAP_LOCUS8308</name>
</gene>
<keyword evidence="2" id="KW-0560">Oxidoreductase</keyword>
<reference evidence="3 4" key="1">
    <citation type="submission" date="2020-05" db="EMBL/GenBank/DDBJ databases">
        <authorList>
            <person name="Campoy J."/>
            <person name="Schneeberger K."/>
            <person name="Spophaly S."/>
        </authorList>
    </citation>
    <scope>NUCLEOTIDE SEQUENCE [LARGE SCALE GENOMIC DNA]</scope>
    <source>
        <strain evidence="3">PruArmRojPasFocal</strain>
    </source>
</reference>
<keyword evidence="2" id="KW-0503">Monooxygenase</keyword>
<proteinExistence type="inferred from homology"/>
<dbReference type="Gene3D" id="1.10.630.10">
    <property type="entry name" value="Cytochrome P450"/>
    <property type="match status" value="1"/>
</dbReference>
<dbReference type="Proteomes" id="UP000507222">
    <property type="component" value="Unassembled WGS sequence"/>
</dbReference>
<organism evidence="3 4">
    <name type="scientific">Prunus armeniaca</name>
    <name type="common">Apricot</name>
    <name type="synonym">Armeniaca vulgaris</name>
    <dbReference type="NCBI Taxonomy" id="36596"/>
    <lineage>
        <taxon>Eukaryota</taxon>
        <taxon>Viridiplantae</taxon>
        <taxon>Streptophyta</taxon>
        <taxon>Embryophyta</taxon>
        <taxon>Tracheophyta</taxon>
        <taxon>Spermatophyta</taxon>
        <taxon>Magnoliopsida</taxon>
        <taxon>eudicotyledons</taxon>
        <taxon>Gunneridae</taxon>
        <taxon>Pentapetalae</taxon>
        <taxon>rosids</taxon>
        <taxon>fabids</taxon>
        <taxon>Rosales</taxon>
        <taxon>Rosaceae</taxon>
        <taxon>Amygdaloideae</taxon>
        <taxon>Amygdaleae</taxon>
        <taxon>Prunus</taxon>
    </lineage>
</organism>
<dbReference type="SUPFAM" id="SSF48264">
    <property type="entry name" value="Cytochrome P450"/>
    <property type="match status" value="1"/>
</dbReference>
<dbReference type="PRINTS" id="PR00463">
    <property type="entry name" value="EP450I"/>
</dbReference>
<comment type="cofactor">
    <cofactor evidence="1">
        <name>heme</name>
        <dbReference type="ChEBI" id="CHEBI:30413"/>
    </cofactor>
</comment>
<evidence type="ECO:0000313" key="3">
    <source>
        <dbReference type="EMBL" id="CAB4266065.1"/>
    </source>
</evidence>
<dbReference type="InterPro" id="IPR017972">
    <property type="entry name" value="Cyt_P450_CS"/>
</dbReference>
<dbReference type="GO" id="GO:0005506">
    <property type="term" value="F:iron ion binding"/>
    <property type="evidence" value="ECO:0007669"/>
    <property type="project" value="InterPro"/>
</dbReference>
<dbReference type="InterPro" id="IPR002401">
    <property type="entry name" value="Cyt_P450_E_grp-I"/>
</dbReference>
<evidence type="ECO:0000256" key="2">
    <source>
        <dbReference type="RuleBase" id="RU000461"/>
    </source>
</evidence>
<feature type="binding site" description="axial binding residue" evidence="1">
    <location>
        <position position="94"/>
    </location>
    <ligand>
        <name>heme</name>
        <dbReference type="ChEBI" id="CHEBI:30413"/>
    </ligand>
    <ligandPart>
        <name>Fe</name>
        <dbReference type="ChEBI" id="CHEBI:18248"/>
    </ligandPart>
</feature>
<evidence type="ECO:0008006" key="5">
    <source>
        <dbReference type="Google" id="ProtNLM"/>
    </source>
</evidence>
<name>A0A6J5TSR1_PRUAR</name>
<keyword evidence="1 2" id="KW-0408">Iron</keyword>
<dbReference type="InterPro" id="IPR036396">
    <property type="entry name" value="Cyt_P450_sf"/>
</dbReference>
<dbReference type="AlphaFoldDB" id="A0A6J5TSR1"/>
<dbReference type="GO" id="GO:0016705">
    <property type="term" value="F:oxidoreductase activity, acting on paired donors, with incorporation or reduction of molecular oxygen"/>
    <property type="evidence" value="ECO:0007669"/>
    <property type="project" value="InterPro"/>
</dbReference>
<dbReference type="Pfam" id="PF00067">
    <property type="entry name" value="p450"/>
    <property type="match status" value="1"/>
</dbReference>
<dbReference type="PANTHER" id="PTHR24301:SF2">
    <property type="entry name" value="THROMBOXANE-A SYNTHASE"/>
    <property type="match status" value="1"/>
</dbReference>
<dbReference type="GO" id="GO:0004497">
    <property type="term" value="F:monooxygenase activity"/>
    <property type="evidence" value="ECO:0007669"/>
    <property type="project" value="UniProtKB-KW"/>
</dbReference>
<dbReference type="GO" id="GO:0020037">
    <property type="term" value="F:heme binding"/>
    <property type="evidence" value="ECO:0007669"/>
    <property type="project" value="InterPro"/>
</dbReference>
<dbReference type="PANTHER" id="PTHR24301">
    <property type="entry name" value="THROMBOXANE-A SYNTHASE"/>
    <property type="match status" value="1"/>
</dbReference>
<dbReference type="InterPro" id="IPR001128">
    <property type="entry name" value="Cyt_P450"/>
</dbReference>
<keyword evidence="1 2" id="KW-0349">Heme</keyword>
<keyword evidence="1 2" id="KW-0479">Metal-binding</keyword>
<protein>
    <recommendedName>
        <fullName evidence="5">Cytochrome P450</fullName>
    </recommendedName>
</protein>
<evidence type="ECO:0000256" key="1">
    <source>
        <dbReference type="PIRSR" id="PIRSR602401-1"/>
    </source>
</evidence>
<dbReference type="EMBL" id="CAEKDK010000001">
    <property type="protein sequence ID" value="CAB4266065.1"/>
    <property type="molecule type" value="Genomic_DNA"/>
</dbReference>
<dbReference type="PROSITE" id="PS00086">
    <property type="entry name" value="CYTOCHROME_P450"/>
    <property type="match status" value="1"/>
</dbReference>
<sequence length="149" mass="17371">MQSFLLKRIPGTIDYNNNKLSGQLDQIVEKRRKECDRGQGLPAQGINCSCSTNGVISDDPTNFPEPERFDRNCKDEKRRHPHAFLPFGIGPRACIGQKFALQELKLSLIHLYRRYVFRHSPNMEKPLQLDYDFILSFKHDVKLRVIKRT</sequence>
<accession>A0A6J5TSR1</accession>
<evidence type="ECO:0000313" key="4">
    <source>
        <dbReference type="Proteomes" id="UP000507222"/>
    </source>
</evidence>